<dbReference type="OrthoDB" id="191995at2759"/>
<dbReference type="GO" id="GO:0005759">
    <property type="term" value="C:mitochondrial matrix"/>
    <property type="evidence" value="ECO:0007669"/>
    <property type="project" value="TreeGrafter"/>
</dbReference>
<dbReference type="SUPFAM" id="SSF103025">
    <property type="entry name" value="Folate-binding domain"/>
    <property type="match status" value="2"/>
</dbReference>
<keyword evidence="2" id="KW-1185">Reference proteome</keyword>
<dbReference type="GO" id="GO:0008168">
    <property type="term" value="F:methyltransferase activity"/>
    <property type="evidence" value="ECO:0007669"/>
    <property type="project" value="UniProtKB-KW"/>
</dbReference>
<dbReference type="Proteomes" id="UP000220797">
    <property type="component" value="Unassembled WGS sequence"/>
</dbReference>
<dbReference type="EC" id="2.1.2.10" evidence="1"/>
<keyword evidence="1" id="KW-0808">Transferase</keyword>
<name>A0A1J1GQA4_PLAGA</name>
<dbReference type="GO" id="GO:0016226">
    <property type="term" value="P:iron-sulfur cluster assembly"/>
    <property type="evidence" value="ECO:0007669"/>
    <property type="project" value="TreeGrafter"/>
</dbReference>
<dbReference type="PANTHER" id="PTHR22602:SF0">
    <property type="entry name" value="TRANSFERASE CAF17, MITOCHONDRIAL-RELATED"/>
    <property type="match status" value="1"/>
</dbReference>
<dbReference type="Gene3D" id="3.30.70.1400">
    <property type="entry name" value="Aminomethyltransferase beta-barrel domains"/>
    <property type="match status" value="1"/>
</dbReference>
<dbReference type="AlphaFoldDB" id="A0A1J1GQA4"/>
<dbReference type="RefSeq" id="XP_028527532.1">
    <property type="nucleotide sequence ID" value="XM_028670817.1"/>
</dbReference>
<proteinExistence type="predicted"/>
<dbReference type="EMBL" id="CVMV01000032">
    <property type="protein sequence ID" value="CRG94717.1"/>
    <property type="molecule type" value="Genomic_DNA"/>
</dbReference>
<comment type="caution">
    <text evidence="1">The sequence shown here is derived from an EMBL/GenBank/DDBJ whole genome shotgun (WGS) entry which is preliminary data.</text>
</comment>
<dbReference type="Gene3D" id="2.40.30.160">
    <property type="match status" value="1"/>
</dbReference>
<sequence length="516" mass="61900">MNKSFICKLKNRTLIQIWGNDSFKFLQSLTTNDLSKIIKEDEFILNKNFPKNILANNFDRNIYKVNYTNKKYKELIIGLPSLFLLNNGKILFDCFIYNVKYIYETKSFSLFYIDCNSQILKRLLDVLEKRKLSCDVYFKELKNINIYQLLPCISLLHNYNNKNISSSCIDLLNTFESKGSFFFFSKDERSDILGYRIYEITDKTKNKDKNIDKNKNNNENINDIENTKKNRNMVINEKMNNVINSIFCKFQKQEKLELRSTFIYEYFKLNLGIIENLYLDHTFFKDSTLNDINYKTNNDIKMIENNLKTGKRTKITKDIFIFKDLSPFDLNYDKLNYLANDKGCYVGQESINRIRNEIFINKYELSFCINYDYYDLYVNHLDNLSEKMYNDFIYKKYLKEINDKHLLKSSFFLLKNLIENQENIINYQDQYNIFIENSNENNDSFLNNIIGNVFFYNNIMGLCFLIKKKIQDIKKDIYSSSINIYIKNKVNERKQRILFVPFKFHNTFINAKKESY</sequence>
<dbReference type="GO" id="GO:0032259">
    <property type="term" value="P:methylation"/>
    <property type="evidence" value="ECO:0007669"/>
    <property type="project" value="UniProtKB-KW"/>
</dbReference>
<dbReference type="GO" id="GO:0004047">
    <property type="term" value="F:aminomethyltransferase activity"/>
    <property type="evidence" value="ECO:0007669"/>
    <property type="project" value="UniProtKB-EC"/>
</dbReference>
<dbReference type="VEuPathDB" id="PlasmoDB:PGAL8A_00211400"/>
<dbReference type="OMA" id="SCDVHFS"/>
<accession>A0A1J1GQA4</accession>
<protein>
    <submittedName>
        <fullName evidence="1">Aminomethyltransferase, putative</fullName>
        <ecNumber evidence="1">2.1.2.10</ecNumber>
    </submittedName>
</protein>
<reference evidence="1" key="1">
    <citation type="submission" date="2015-04" db="EMBL/GenBank/DDBJ databases">
        <authorList>
            <consortium name="Pathogen Informatics"/>
        </authorList>
    </citation>
    <scope>NUCLEOTIDE SEQUENCE [LARGE SCALE GENOMIC DNA]</scope>
    <source>
        <strain evidence="1">8A</strain>
    </source>
</reference>
<dbReference type="PANTHER" id="PTHR22602">
    <property type="entry name" value="TRANSFERASE CAF17, MITOCHONDRIAL-RELATED"/>
    <property type="match status" value="1"/>
</dbReference>
<dbReference type="GeneID" id="39730641"/>
<gene>
    <name evidence="1" type="ORF">PGAL8A_00211400</name>
</gene>
<evidence type="ECO:0000313" key="2">
    <source>
        <dbReference type="Proteomes" id="UP000220797"/>
    </source>
</evidence>
<evidence type="ECO:0000313" key="1">
    <source>
        <dbReference type="EMBL" id="CRG94717.1"/>
    </source>
</evidence>
<dbReference type="InterPro" id="IPR045179">
    <property type="entry name" value="YgfZ/GcvT"/>
</dbReference>
<organism evidence="1 2">
    <name type="scientific">Plasmodium gallinaceum</name>
    <dbReference type="NCBI Taxonomy" id="5849"/>
    <lineage>
        <taxon>Eukaryota</taxon>
        <taxon>Sar</taxon>
        <taxon>Alveolata</taxon>
        <taxon>Apicomplexa</taxon>
        <taxon>Aconoidasida</taxon>
        <taxon>Haemosporida</taxon>
        <taxon>Plasmodiidae</taxon>
        <taxon>Plasmodium</taxon>
        <taxon>Plasmodium (Haemamoeba)</taxon>
    </lineage>
</organism>